<dbReference type="SUPFAM" id="SSF55136">
    <property type="entry name" value="Probable bacterial effector-binding domain"/>
    <property type="match status" value="1"/>
</dbReference>
<dbReference type="EMBL" id="BHYL01000005">
    <property type="protein sequence ID" value="GCD18494.1"/>
    <property type="molecule type" value="Genomic_DNA"/>
</dbReference>
<organism evidence="2 3">
    <name type="scientific">Cellulomonas algicola</name>
    <dbReference type="NCBI Taxonomy" id="2071633"/>
    <lineage>
        <taxon>Bacteria</taxon>
        <taxon>Bacillati</taxon>
        <taxon>Actinomycetota</taxon>
        <taxon>Actinomycetes</taxon>
        <taxon>Micrococcales</taxon>
        <taxon>Cellulomonadaceae</taxon>
        <taxon>Cellulomonas</taxon>
    </lineage>
</organism>
<evidence type="ECO:0000313" key="3">
    <source>
        <dbReference type="Proteomes" id="UP000288246"/>
    </source>
</evidence>
<evidence type="ECO:0000313" key="2">
    <source>
        <dbReference type="EMBL" id="GCD18494.1"/>
    </source>
</evidence>
<sequence length="172" mass="19028">MERRRAEPVVVERPEVPYVGIAARVTTASLPSLADSFDDLFAWAEAHSLAPAGPPFFRYRVVDMERELLVEAGLPLDEAVAEADGDVTPGVLPAGRYVVTTHVGHPDELVQVTADVLAWAEAHGEAWDRWPVEGGEAWGCRLELMLTDPRVEPDMSRWETQLAFRIVDDGVR</sequence>
<dbReference type="InterPro" id="IPR010499">
    <property type="entry name" value="AraC_E-bd"/>
</dbReference>
<dbReference type="OrthoDB" id="64208at2"/>
<reference evidence="2 3" key="1">
    <citation type="submission" date="2018-11" db="EMBL/GenBank/DDBJ databases">
        <title>Draft genome sequence of Cellulomonas takizawaensis strain TKZ-21.</title>
        <authorList>
            <person name="Yamamura H."/>
            <person name="Hayashi T."/>
            <person name="Hamada M."/>
            <person name="Serisawa Y."/>
            <person name="Matsuyama K."/>
            <person name="Nakagawa Y."/>
            <person name="Otoguro M."/>
            <person name="Yanagida F."/>
            <person name="Hayakawa M."/>
        </authorList>
    </citation>
    <scope>NUCLEOTIDE SEQUENCE [LARGE SCALE GENOMIC DNA]</scope>
    <source>
        <strain evidence="2 3">TKZ-21</strain>
    </source>
</reference>
<dbReference type="Pfam" id="PF06445">
    <property type="entry name" value="GyrI-like"/>
    <property type="match status" value="1"/>
</dbReference>
<gene>
    <name evidence="2" type="ORF">CTKZ_00560</name>
</gene>
<name>A0A401UVA2_9CELL</name>
<dbReference type="AlphaFoldDB" id="A0A401UVA2"/>
<dbReference type="InterPro" id="IPR029442">
    <property type="entry name" value="GyrI-like"/>
</dbReference>
<accession>A0A401UVA2</accession>
<dbReference type="Gene3D" id="3.20.80.10">
    <property type="entry name" value="Regulatory factor, effector binding domain"/>
    <property type="match status" value="1"/>
</dbReference>
<keyword evidence="3" id="KW-1185">Reference proteome</keyword>
<protein>
    <submittedName>
        <fullName evidence="2">DNA gyrase inhibitor</fullName>
    </submittedName>
</protein>
<comment type="caution">
    <text evidence="2">The sequence shown here is derived from an EMBL/GenBank/DDBJ whole genome shotgun (WGS) entry which is preliminary data.</text>
</comment>
<proteinExistence type="predicted"/>
<dbReference type="InterPro" id="IPR011256">
    <property type="entry name" value="Reg_factor_effector_dom_sf"/>
</dbReference>
<dbReference type="Proteomes" id="UP000288246">
    <property type="component" value="Unassembled WGS sequence"/>
</dbReference>
<dbReference type="SMART" id="SM00871">
    <property type="entry name" value="AraC_E_bind"/>
    <property type="match status" value="1"/>
</dbReference>
<evidence type="ECO:0000259" key="1">
    <source>
        <dbReference type="SMART" id="SM00871"/>
    </source>
</evidence>
<feature type="domain" description="AraC effector-binding" evidence="1">
    <location>
        <begin position="6"/>
        <end position="167"/>
    </location>
</feature>
<dbReference type="RefSeq" id="WP_124341045.1">
    <property type="nucleotide sequence ID" value="NZ_BHYL01000005.1"/>
</dbReference>